<proteinExistence type="predicted"/>
<reference evidence="2" key="1">
    <citation type="submission" date="2018-11" db="EMBL/GenBank/DDBJ databases">
        <authorList>
            <person name="Alioto T."/>
            <person name="Alioto T."/>
        </authorList>
    </citation>
    <scope>NUCLEOTIDE SEQUENCE</scope>
</reference>
<dbReference type="AlphaFoldDB" id="A0A8B6D086"/>
<evidence type="ECO:0000313" key="3">
    <source>
        <dbReference type="Proteomes" id="UP000596742"/>
    </source>
</evidence>
<dbReference type="Proteomes" id="UP000596742">
    <property type="component" value="Unassembled WGS sequence"/>
</dbReference>
<dbReference type="EMBL" id="UYJE01002538">
    <property type="protein sequence ID" value="VDI11698.1"/>
    <property type="molecule type" value="Genomic_DNA"/>
</dbReference>
<name>A0A8B6D086_MYTGA</name>
<keyword evidence="3" id="KW-1185">Reference proteome</keyword>
<comment type="caution">
    <text evidence="2">The sequence shown here is derived from an EMBL/GenBank/DDBJ whole genome shotgun (WGS) entry which is preliminary data.</text>
</comment>
<feature type="region of interest" description="Disordered" evidence="1">
    <location>
        <begin position="154"/>
        <end position="233"/>
    </location>
</feature>
<feature type="region of interest" description="Disordered" evidence="1">
    <location>
        <begin position="63"/>
        <end position="90"/>
    </location>
</feature>
<evidence type="ECO:0000313" key="2">
    <source>
        <dbReference type="EMBL" id="VDI11698.1"/>
    </source>
</evidence>
<dbReference type="OrthoDB" id="10297945at2759"/>
<gene>
    <name evidence="2" type="ORF">MGAL_10B021508</name>
</gene>
<organism evidence="2 3">
    <name type="scientific">Mytilus galloprovincialis</name>
    <name type="common">Mediterranean mussel</name>
    <dbReference type="NCBI Taxonomy" id="29158"/>
    <lineage>
        <taxon>Eukaryota</taxon>
        <taxon>Metazoa</taxon>
        <taxon>Spiralia</taxon>
        <taxon>Lophotrochozoa</taxon>
        <taxon>Mollusca</taxon>
        <taxon>Bivalvia</taxon>
        <taxon>Autobranchia</taxon>
        <taxon>Pteriomorphia</taxon>
        <taxon>Mytilida</taxon>
        <taxon>Mytiloidea</taxon>
        <taxon>Mytilidae</taxon>
        <taxon>Mytilinae</taxon>
        <taxon>Mytilus</taxon>
    </lineage>
</organism>
<feature type="region of interest" description="Disordered" evidence="1">
    <location>
        <begin position="1"/>
        <end position="47"/>
    </location>
</feature>
<protein>
    <submittedName>
        <fullName evidence="2">Uncharacterized protein</fullName>
    </submittedName>
</protein>
<feature type="compositionally biased region" description="Basic and acidic residues" evidence="1">
    <location>
        <begin position="211"/>
        <end position="226"/>
    </location>
</feature>
<evidence type="ECO:0000256" key="1">
    <source>
        <dbReference type="SAM" id="MobiDB-lite"/>
    </source>
</evidence>
<sequence>MAGRSQHRDNRSSYFSTDIGRSGIYDSVNGTPFNFSQRGDNPNNLRNIEGISETERESGLYASRIGSTKQPTEDYSKEGMLGSTGNFPRQNWDQSFEEGNRTPESGTYSRNIEAHERVKDYKANYDITRSSTNDNTRDSGLYSRKIGSFRETIPDKDMATPFPDNFGLDNQRQSSKHFKPNKYTGNNLETMLEGDDESKQPEHYNSTFYSESRKVSDTRRNTDYDGHSNASFQDDKEMPSWTDMLFDRQFTDDYIKKTWPKIRKYQHNYDDTNYGYSPLV</sequence>
<feature type="compositionally biased region" description="Polar residues" evidence="1">
    <location>
        <begin position="28"/>
        <end position="46"/>
    </location>
</feature>
<accession>A0A8B6D086</accession>
<feature type="compositionally biased region" description="Basic and acidic residues" evidence="1">
    <location>
        <begin position="1"/>
        <end position="11"/>
    </location>
</feature>